<keyword evidence="3" id="KW-0813">Transport</keyword>
<keyword evidence="4" id="KW-0256">Endoplasmic reticulum</keyword>
<dbReference type="HOGENOM" id="CLU_032186_0_0_1"/>
<dbReference type="KEGG" id="smo:SELMODRAFT_419587"/>
<gene>
    <name evidence="8" type="ORF">SELMODRAFT_419587</name>
</gene>
<evidence type="ECO:0000313" key="9">
    <source>
        <dbReference type="Proteomes" id="UP000001514"/>
    </source>
</evidence>
<dbReference type="GO" id="GO:0005783">
    <property type="term" value="C:endoplasmic reticulum"/>
    <property type="evidence" value="ECO:0007669"/>
    <property type="project" value="UniProtKB-SubCell"/>
</dbReference>
<dbReference type="eggNOG" id="KOG1913">
    <property type="taxonomic scope" value="Eukaryota"/>
</dbReference>
<dbReference type="Gramene" id="EFJ18802">
    <property type="protein sequence ID" value="EFJ18802"/>
    <property type="gene ID" value="SELMODRAFT_419587"/>
</dbReference>
<evidence type="ECO:0000256" key="2">
    <source>
        <dbReference type="ARBA" id="ARBA00005927"/>
    </source>
</evidence>
<dbReference type="Gene3D" id="1.25.40.1030">
    <property type="match status" value="1"/>
</dbReference>
<evidence type="ECO:0000259" key="7">
    <source>
        <dbReference type="Pfam" id="PF12931"/>
    </source>
</evidence>
<evidence type="ECO:0000313" key="8">
    <source>
        <dbReference type="EMBL" id="EFJ18802.1"/>
    </source>
</evidence>
<feature type="domain" description="Sec16 Sec23-binding" evidence="7">
    <location>
        <begin position="26"/>
        <end position="206"/>
    </location>
</feature>
<dbReference type="EMBL" id="GL377608">
    <property type="protein sequence ID" value="EFJ18802.1"/>
    <property type="molecule type" value="Genomic_DNA"/>
</dbReference>
<evidence type="ECO:0000256" key="3">
    <source>
        <dbReference type="ARBA" id="ARBA00022448"/>
    </source>
</evidence>
<dbReference type="InterPro" id="IPR024298">
    <property type="entry name" value="Sec16_Sec23-bd"/>
</dbReference>
<dbReference type="AlphaFoldDB" id="D8S9F0"/>
<evidence type="ECO:0000256" key="4">
    <source>
        <dbReference type="ARBA" id="ARBA00022824"/>
    </source>
</evidence>
<keyword evidence="9" id="KW-1185">Reference proteome</keyword>
<reference evidence="8 9" key="1">
    <citation type="journal article" date="2011" name="Science">
        <title>The Selaginella genome identifies genetic changes associated with the evolution of vascular plants.</title>
        <authorList>
            <person name="Banks J.A."/>
            <person name="Nishiyama T."/>
            <person name="Hasebe M."/>
            <person name="Bowman J.L."/>
            <person name="Gribskov M."/>
            <person name="dePamphilis C."/>
            <person name="Albert V.A."/>
            <person name="Aono N."/>
            <person name="Aoyama T."/>
            <person name="Ambrose B.A."/>
            <person name="Ashton N.W."/>
            <person name="Axtell M.J."/>
            <person name="Barker E."/>
            <person name="Barker M.S."/>
            <person name="Bennetzen J.L."/>
            <person name="Bonawitz N.D."/>
            <person name="Chapple C."/>
            <person name="Cheng C."/>
            <person name="Correa L.G."/>
            <person name="Dacre M."/>
            <person name="DeBarry J."/>
            <person name="Dreyer I."/>
            <person name="Elias M."/>
            <person name="Engstrom E.M."/>
            <person name="Estelle M."/>
            <person name="Feng L."/>
            <person name="Finet C."/>
            <person name="Floyd S.K."/>
            <person name="Frommer W.B."/>
            <person name="Fujita T."/>
            <person name="Gramzow L."/>
            <person name="Gutensohn M."/>
            <person name="Harholt J."/>
            <person name="Hattori M."/>
            <person name="Heyl A."/>
            <person name="Hirai T."/>
            <person name="Hiwatashi Y."/>
            <person name="Ishikawa M."/>
            <person name="Iwata M."/>
            <person name="Karol K.G."/>
            <person name="Koehler B."/>
            <person name="Kolukisaoglu U."/>
            <person name="Kubo M."/>
            <person name="Kurata T."/>
            <person name="Lalonde S."/>
            <person name="Li K."/>
            <person name="Li Y."/>
            <person name="Litt A."/>
            <person name="Lyons E."/>
            <person name="Manning G."/>
            <person name="Maruyama T."/>
            <person name="Michael T.P."/>
            <person name="Mikami K."/>
            <person name="Miyazaki S."/>
            <person name="Morinaga S."/>
            <person name="Murata T."/>
            <person name="Mueller-Roeber B."/>
            <person name="Nelson D.R."/>
            <person name="Obara M."/>
            <person name="Oguri Y."/>
            <person name="Olmstead R.G."/>
            <person name="Onodera N."/>
            <person name="Petersen B.L."/>
            <person name="Pils B."/>
            <person name="Prigge M."/>
            <person name="Rensing S.A."/>
            <person name="Riano-Pachon D.M."/>
            <person name="Roberts A.W."/>
            <person name="Sato Y."/>
            <person name="Scheller H.V."/>
            <person name="Schulz B."/>
            <person name="Schulz C."/>
            <person name="Shakirov E.V."/>
            <person name="Shibagaki N."/>
            <person name="Shinohara N."/>
            <person name="Shippen D.E."/>
            <person name="Soerensen I."/>
            <person name="Sotooka R."/>
            <person name="Sugimoto N."/>
            <person name="Sugita M."/>
            <person name="Sumikawa N."/>
            <person name="Tanurdzic M."/>
            <person name="Theissen G."/>
            <person name="Ulvskov P."/>
            <person name="Wakazuki S."/>
            <person name="Weng J.K."/>
            <person name="Willats W.W."/>
            <person name="Wipf D."/>
            <person name="Wolf P.G."/>
            <person name="Yang L."/>
            <person name="Zimmer A.D."/>
            <person name="Zhu Q."/>
            <person name="Mitros T."/>
            <person name="Hellsten U."/>
            <person name="Loque D."/>
            <person name="Otillar R."/>
            <person name="Salamov A."/>
            <person name="Schmutz J."/>
            <person name="Shapiro H."/>
            <person name="Lindquist E."/>
            <person name="Lucas S."/>
            <person name="Rokhsar D."/>
            <person name="Grigoriev I.V."/>
        </authorList>
    </citation>
    <scope>NUCLEOTIDE SEQUENCE [LARGE SCALE GENOMIC DNA]</scope>
</reference>
<dbReference type="STRING" id="88036.D8S9F0"/>
<comment type="subcellular location">
    <subcellularLocation>
        <location evidence="1">Endoplasmic reticulum</location>
    </subcellularLocation>
</comment>
<dbReference type="PANTHER" id="PTHR13402:SF29">
    <property type="entry name" value="ANCESTRAL COATOMER ELEMENT 1 SEC16_SEC31 DOMAIN-CONTAINING PROTEIN"/>
    <property type="match status" value="1"/>
</dbReference>
<name>D8S9F0_SELML</name>
<evidence type="ECO:0000256" key="1">
    <source>
        <dbReference type="ARBA" id="ARBA00004240"/>
    </source>
</evidence>
<dbReference type="Proteomes" id="UP000001514">
    <property type="component" value="Unassembled WGS sequence"/>
</dbReference>
<organism evidence="9">
    <name type="scientific">Selaginella moellendorffii</name>
    <name type="common">Spikemoss</name>
    <dbReference type="NCBI Taxonomy" id="88036"/>
    <lineage>
        <taxon>Eukaryota</taxon>
        <taxon>Viridiplantae</taxon>
        <taxon>Streptophyta</taxon>
        <taxon>Embryophyta</taxon>
        <taxon>Tracheophyta</taxon>
        <taxon>Lycopodiopsida</taxon>
        <taxon>Selaginellales</taxon>
        <taxon>Selaginellaceae</taxon>
        <taxon>Selaginella</taxon>
    </lineage>
</organism>
<evidence type="ECO:0000256" key="5">
    <source>
        <dbReference type="ARBA" id="ARBA00022892"/>
    </source>
</evidence>
<evidence type="ECO:0000256" key="6">
    <source>
        <dbReference type="SAM" id="MobiDB-lite"/>
    </source>
</evidence>
<comment type="similarity">
    <text evidence="2">Belongs to the SEC16 family.</text>
</comment>
<dbReference type="InParanoid" id="D8S9F0"/>
<feature type="region of interest" description="Disordered" evidence="6">
    <location>
        <begin position="505"/>
        <end position="548"/>
    </location>
</feature>
<dbReference type="Pfam" id="PF12931">
    <property type="entry name" value="TPR_Sec16"/>
    <property type="match status" value="1"/>
</dbReference>
<accession>D8S9F0</accession>
<dbReference type="GO" id="GO:0016192">
    <property type="term" value="P:vesicle-mediated transport"/>
    <property type="evidence" value="ECO:0007669"/>
    <property type="project" value="UniProtKB-KW"/>
</dbReference>
<protein>
    <recommendedName>
        <fullName evidence="7">Sec16 Sec23-binding domain-containing protein</fullName>
    </recommendedName>
</protein>
<proteinExistence type="inferred from homology"/>
<sequence>MAQRQFQPGFPLRTLTLLYAGQHAGVFVGNTNSSNVTAPQPQPVPASAVDGATQDAVEGMLEEWQENLAIMAANRTNGDERVIMHLGDCLWRHRDEICGAHICYLVANASFEPFSPSARLCLIGADHCKYPRTYASPEAIQRMEVYESARVTGNSQFILLPFQPYKLIYASTLAEAGKINEALRYCQAVLKTLKTVGQASSYPLSASSRSSVSLASSASIEPISDNTRRSNMPARSISEPDFRPGQIVSLAKGIFTSFVQRAMGFIKTPSKEAKLGDSNKFRYDETLKRRVEEGAEAQAPELPLAPPPTANKLVSRVEENGLSFQEMSLDLQERPQPTPERPQPVVSRIPPMAPSSNHTPISRGFWRYVDTFNKGSITPSSDSPPLFGAVPKASAKPLAPARFFVPAAAAAAAPDINSNHSVDPSSAPAFVPDTAFSNGNGPFAAAAFAQPVVQDMRNDPGPTPDHLSSGSSPAMFYSNHYPAAPSTVSLPPPPALEVTPPVMVEQQQQNQHQESSIHRHHHQQSGTVGFEAASSSGVFGDDLQEVEL</sequence>
<dbReference type="PANTHER" id="PTHR13402">
    <property type="entry name" value="RGPR-RELATED"/>
    <property type="match status" value="1"/>
</dbReference>
<feature type="region of interest" description="Disordered" evidence="6">
    <location>
        <begin position="331"/>
        <end position="357"/>
    </location>
</feature>
<dbReference type="CDD" id="cd09233">
    <property type="entry name" value="ACE1-Sec16-like"/>
    <property type="match status" value="1"/>
</dbReference>
<dbReference type="FunCoup" id="D8S9F0">
    <property type="interactions" value="2231"/>
</dbReference>
<keyword evidence="5" id="KW-0931">ER-Golgi transport</keyword>